<evidence type="ECO:0000256" key="1">
    <source>
        <dbReference type="SAM" id="Phobius"/>
    </source>
</evidence>
<feature type="domain" description="DUF1707" evidence="2">
    <location>
        <begin position="1"/>
        <end position="53"/>
    </location>
</feature>
<keyword evidence="1" id="KW-0472">Membrane</keyword>
<dbReference type="Pfam" id="PF08044">
    <property type="entry name" value="DUF1707"/>
    <property type="match status" value="1"/>
</dbReference>
<reference evidence="4" key="1">
    <citation type="submission" date="2018-04" db="EMBL/GenBank/DDBJ databases">
        <authorList>
            <person name="Liu S."/>
            <person name="Wang Z."/>
            <person name="Li J."/>
        </authorList>
    </citation>
    <scope>NUCLEOTIDE SEQUENCE [LARGE SCALE GENOMIC DNA]</scope>
    <source>
        <strain evidence="4">2189</strain>
    </source>
</reference>
<organism evidence="3 4">
    <name type="scientific">Corynebacterium yudongzhengii</name>
    <dbReference type="NCBI Taxonomy" id="2080740"/>
    <lineage>
        <taxon>Bacteria</taxon>
        <taxon>Bacillati</taxon>
        <taxon>Actinomycetota</taxon>
        <taxon>Actinomycetes</taxon>
        <taxon>Mycobacteriales</taxon>
        <taxon>Corynebacteriaceae</taxon>
        <taxon>Corynebacterium</taxon>
    </lineage>
</organism>
<dbReference type="OrthoDB" id="4416950at2"/>
<dbReference type="InterPro" id="IPR012551">
    <property type="entry name" value="DUF1707_SHOCT-like"/>
</dbReference>
<dbReference type="EMBL" id="QEEZ01000005">
    <property type="protein sequence ID" value="PWC02228.1"/>
    <property type="molecule type" value="Genomic_DNA"/>
</dbReference>
<keyword evidence="1" id="KW-1133">Transmembrane helix</keyword>
<feature type="transmembrane region" description="Helical" evidence="1">
    <location>
        <begin position="109"/>
        <end position="133"/>
    </location>
</feature>
<keyword evidence="1" id="KW-0812">Transmembrane</keyword>
<proteinExistence type="predicted"/>
<keyword evidence="4" id="KW-1185">Reference proteome</keyword>
<dbReference type="KEGG" id="cyz:C3B44_10735"/>
<comment type="caution">
    <text evidence="3">The sequence shown here is derived from an EMBL/GenBank/DDBJ whole genome shotgun (WGS) entry which is preliminary data.</text>
</comment>
<evidence type="ECO:0000313" key="3">
    <source>
        <dbReference type="EMBL" id="PWC02228.1"/>
    </source>
</evidence>
<accession>A0A2U1T8L8</accession>
<name>A0A2U1T8L8_9CORY</name>
<evidence type="ECO:0000313" key="4">
    <source>
        <dbReference type="Proteomes" id="UP000244989"/>
    </source>
</evidence>
<dbReference type="AlphaFoldDB" id="A0A2U1T8L8"/>
<sequence>MRLSDQERGTAMDALGRAFAEGRLTMDEYDERCRQVTAATKHSELTQLFDDLPADIQHSPAEGPLYSAAEIAAAHRAGKKTRLGVMGLTTVGTFVATPLLILVHPGFSALIAIIPTVFILLYIMKIGPASWFAPSPRALEKQRLREIRAAYALENAERQAHNEARREELRAQRSQLAGELTNEAMGFVKRSIDRMRK</sequence>
<protein>
    <submittedName>
        <fullName evidence="3">DUF1707 domain-containing protein</fullName>
    </submittedName>
</protein>
<dbReference type="Proteomes" id="UP000244989">
    <property type="component" value="Unassembled WGS sequence"/>
</dbReference>
<feature type="transmembrane region" description="Helical" evidence="1">
    <location>
        <begin position="83"/>
        <end position="103"/>
    </location>
</feature>
<evidence type="ECO:0000259" key="2">
    <source>
        <dbReference type="Pfam" id="PF08044"/>
    </source>
</evidence>
<gene>
    <name evidence="3" type="ORF">DF222_03660</name>
</gene>